<gene>
    <name evidence="1" type="ORF">SDC9_159886</name>
</gene>
<evidence type="ECO:0000313" key="1">
    <source>
        <dbReference type="EMBL" id="MPN12568.1"/>
    </source>
</evidence>
<dbReference type="AlphaFoldDB" id="A0A645FDT9"/>
<comment type="caution">
    <text evidence="1">The sequence shown here is derived from an EMBL/GenBank/DDBJ whole genome shotgun (WGS) entry which is preliminary data.</text>
</comment>
<organism evidence="1">
    <name type="scientific">bioreactor metagenome</name>
    <dbReference type="NCBI Taxonomy" id="1076179"/>
    <lineage>
        <taxon>unclassified sequences</taxon>
        <taxon>metagenomes</taxon>
        <taxon>ecological metagenomes</taxon>
    </lineage>
</organism>
<accession>A0A645FDT9</accession>
<proteinExistence type="predicted"/>
<sequence>MFLKRHLPVAVKRAAWIDAYRKRGKLAIFVPTTRKEIPDWNLDRRLFLMIPVKAQDQIAPGFGNSHPNVLNHTRSFDDGQIRRRLRRNHDVRVHLPTNAEFARGVPRNALLQRTARTAADFSRWVFRADGARLRVGKQHQIAHAVDDSVKHIFSLSMQ</sequence>
<name>A0A645FDT9_9ZZZZ</name>
<protein>
    <submittedName>
        <fullName evidence="1">Uncharacterized protein</fullName>
    </submittedName>
</protein>
<dbReference type="EMBL" id="VSSQ01058936">
    <property type="protein sequence ID" value="MPN12568.1"/>
    <property type="molecule type" value="Genomic_DNA"/>
</dbReference>
<reference evidence="1" key="1">
    <citation type="submission" date="2019-08" db="EMBL/GenBank/DDBJ databases">
        <authorList>
            <person name="Kucharzyk K."/>
            <person name="Murdoch R.W."/>
            <person name="Higgins S."/>
            <person name="Loffler F."/>
        </authorList>
    </citation>
    <scope>NUCLEOTIDE SEQUENCE</scope>
</reference>